<name>A0ABT6JXC6_9GAMM</name>
<protein>
    <submittedName>
        <fullName evidence="2">ParA family partition ATPase</fullName>
    </submittedName>
</protein>
<proteinExistence type="predicted"/>
<feature type="domain" description="CobQ/CobB/MinD/ParA nucleotide binding" evidence="1">
    <location>
        <begin position="4"/>
        <end position="190"/>
    </location>
</feature>
<keyword evidence="3" id="KW-1185">Reference proteome</keyword>
<evidence type="ECO:0000313" key="2">
    <source>
        <dbReference type="EMBL" id="MDH5835338.1"/>
    </source>
</evidence>
<dbReference type="InterPro" id="IPR050678">
    <property type="entry name" value="DNA_Partitioning_ATPase"/>
</dbReference>
<dbReference type="PANTHER" id="PTHR13696:SF96">
    <property type="entry name" value="COBQ_COBB_MIND_PARA NUCLEOTIDE BINDING DOMAIN-CONTAINING PROTEIN"/>
    <property type="match status" value="1"/>
</dbReference>
<dbReference type="Gene3D" id="3.40.50.300">
    <property type="entry name" value="P-loop containing nucleotide triphosphate hydrolases"/>
    <property type="match status" value="1"/>
</dbReference>
<dbReference type="InterPro" id="IPR048089">
    <property type="entry name" value="McdA"/>
</dbReference>
<dbReference type="InterPro" id="IPR002586">
    <property type="entry name" value="CobQ/CobB/MinD/ParA_Nub-bd_dom"/>
</dbReference>
<dbReference type="InterPro" id="IPR027417">
    <property type="entry name" value="P-loop_NTPase"/>
</dbReference>
<dbReference type="PIRSF" id="PIRSF009320">
    <property type="entry name" value="Nuc_binding_HP_1000"/>
    <property type="match status" value="1"/>
</dbReference>
<evidence type="ECO:0000313" key="3">
    <source>
        <dbReference type="Proteomes" id="UP001156873"/>
    </source>
</evidence>
<sequence length="216" mass="23230">MIVALLNQKGGVGKTTLATHLAGELSTGGKQVVVIDADPQGSALDWAQKRSHGGRRRRFGVVGLARETLHEEVPELARRADHVVIDGPPRVTALARSAILAADLVLVPVQPSPYDVWASSEIVALVNEARLFKPRLKAAFIVNRCVVRTLIGREVRQALEQDTTPQAMPVLASTVSQRVVFAEAAALGQLVDEIDAACPAAQEIARLGDEVRGWMR</sequence>
<dbReference type="SUPFAM" id="SSF52540">
    <property type="entry name" value="P-loop containing nucleoside triphosphate hydrolases"/>
    <property type="match status" value="1"/>
</dbReference>
<dbReference type="EMBL" id="JARXRO010000020">
    <property type="protein sequence ID" value="MDH5835338.1"/>
    <property type="molecule type" value="Genomic_DNA"/>
</dbReference>
<dbReference type="PANTHER" id="PTHR13696">
    <property type="entry name" value="P-LOOP CONTAINING NUCLEOSIDE TRIPHOSPHATE HYDROLASE"/>
    <property type="match status" value="1"/>
</dbReference>
<dbReference type="Pfam" id="PF01656">
    <property type="entry name" value="CbiA"/>
    <property type="match status" value="1"/>
</dbReference>
<dbReference type="CDD" id="cd02042">
    <property type="entry name" value="ParAB_family"/>
    <property type="match status" value="1"/>
</dbReference>
<organism evidence="2 3">
    <name type="scientific">Luteimonas kalidii</name>
    <dbReference type="NCBI Taxonomy" id="3042025"/>
    <lineage>
        <taxon>Bacteria</taxon>
        <taxon>Pseudomonadati</taxon>
        <taxon>Pseudomonadota</taxon>
        <taxon>Gammaproteobacteria</taxon>
        <taxon>Lysobacterales</taxon>
        <taxon>Lysobacteraceae</taxon>
        <taxon>Luteimonas</taxon>
    </lineage>
</organism>
<dbReference type="RefSeq" id="WP_280580078.1">
    <property type="nucleotide sequence ID" value="NZ_JARXRO010000020.1"/>
</dbReference>
<gene>
    <name evidence="2" type="primary">parA</name>
    <name evidence="2" type="ORF">QFW81_15600</name>
</gene>
<dbReference type="NCBIfam" id="NF041546">
    <property type="entry name" value="ParA_partition"/>
    <property type="match status" value="1"/>
</dbReference>
<reference evidence="2 3" key="1">
    <citation type="submission" date="2023-04" db="EMBL/GenBank/DDBJ databases">
        <title>Luteimonas sp. M1R5S59.</title>
        <authorList>
            <person name="Sun J.-Q."/>
        </authorList>
    </citation>
    <scope>NUCLEOTIDE SEQUENCE [LARGE SCALE GENOMIC DNA]</scope>
    <source>
        <strain evidence="2 3">M1R5S59</strain>
    </source>
</reference>
<accession>A0ABT6JXC6</accession>
<evidence type="ECO:0000259" key="1">
    <source>
        <dbReference type="Pfam" id="PF01656"/>
    </source>
</evidence>
<comment type="caution">
    <text evidence="2">The sequence shown here is derived from an EMBL/GenBank/DDBJ whole genome shotgun (WGS) entry which is preliminary data.</text>
</comment>
<dbReference type="Proteomes" id="UP001156873">
    <property type="component" value="Unassembled WGS sequence"/>
</dbReference>